<dbReference type="Gene3D" id="3.40.190.10">
    <property type="entry name" value="Periplasmic binding protein-like II"/>
    <property type="match status" value="1"/>
</dbReference>
<name>A0A157MPB7_9BORD</name>
<dbReference type="PATRIC" id="fig|123899.6.peg.1119"/>
<dbReference type="PANTHER" id="PTHR42928:SF5">
    <property type="entry name" value="BLR1237 PROTEIN"/>
    <property type="match status" value="1"/>
</dbReference>
<keyword evidence="4" id="KW-1185">Reference proteome</keyword>
<dbReference type="PIRSF" id="PIRSF017082">
    <property type="entry name" value="YflP"/>
    <property type="match status" value="1"/>
</dbReference>
<dbReference type="KEGG" id="btrm:SAMEA390648701141"/>
<dbReference type="Pfam" id="PF03401">
    <property type="entry name" value="TctC"/>
    <property type="match status" value="1"/>
</dbReference>
<dbReference type="InterPro" id="IPR042100">
    <property type="entry name" value="Bug_dom1"/>
</dbReference>
<dbReference type="eggNOG" id="COG3181">
    <property type="taxonomic scope" value="Bacteria"/>
</dbReference>
<dbReference type="GeneID" id="56587454"/>
<dbReference type="Proteomes" id="UP000076825">
    <property type="component" value="Chromosome 1"/>
</dbReference>
<evidence type="ECO:0000313" key="3">
    <source>
        <dbReference type="EMBL" id="SAI68211.1"/>
    </source>
</evidence>
<dbReference type="OrthoDB" id="8678477at2"/>
<dbReference type="InterPro" id="IPR005064">
    <property type="entry name" value="BUG"/>
</dbReference>
<dbReference type="EMBL" id="LT546645">
    <property type="protein sequence ID" value="SAI68211.1"/>
    <property type="molecule type" value="Genomic_DNA"/>
</dbReference>
<gene>
    <name evidence="3" type="ORF">SAMEA3906487_01141</name>
</gene>
<organism evidence="3 4">
    <name type="scientific">Bordetella trematum</name>
    <dbReference type="NCBI Taxonomy" id="123899"/>
    <lineage>
        <taxon>Bacteria</taxon>
        <taxon>Pseudomonadati</taxon>
        <taxon>Pseudomonadota</taxon>
        <taxon>Betaproteobacteria</taxon>
        <taxon>Burkholderiales</taxon>
        <taxon>Alcaligenaceae</taxon>
        <taxon>Bordetella</taxon>
    </lineage>
</organism>
<keyword evidence="2" id="KW-0732">Signal</keyword>
<accession>A0A157MPB7</accession>
<dbReference type="AlphaFoldDB" id="A0A157MPB7"/>
<reference evidence="3 4" key="1">
    <citation type="submission" date="2016-04" db="EMBL/GenBank/DDBJ databases">
        <authorList>
            <consortium name="Pathogen Informatics"/>
        </authorList>
    </citation>
    <scope>NUCLEOTIDE SEQUENCE [LARGE SCALE GENOMIC DNA]</scope>
    <source>
        <strain evidence="3 4">H044680328</strain>
    </source>
</reference>
<evidence type="ECO:0000313" key="4">
    <source>
        <dbReference type="Proteomes" id="UP000076825"/>
    </source>
</evidence>
<protein>
    <submittedName>
        <fullName evidence="3">Putattive exported protein</fullName>
    </submittedName>
</protein>
<feature type="chain" id="PRO_5009816514" evidence="2">
    <location>
        <begin position="28"/>
        <end position="327"/>
    </location>
</feature>
<proteinExistence type="inferred from homology"/>
<comment type="similarity">
    <text evidence="1">Belongs to the UPF0065 (bug) family.</text>
</comment>
<dbReference type="STRING" id="123899.SAMEA3906487_01141"/>
<feature type="signal peptide" evidence="2">
    <location>
        <begin position="1"/>
        <end position="27"/>
    </location>
</feature>
<dbReference type="RefSeq" id="WP_063491675.1">
    <property type="nucleotide sequence ID" value="NZ_CP016340.1"/>
</dbReference>
<evidence type="ECO:0000256" key="1">
    <source>
        <dbReference type="ARBA" id="ARBA00006987"/>
    </source>
</evidence>
<evidence type="ECO:0000256" key="2">
    <source>
        <dbReference type="SAM" id="SignalP"/>
    </source>
</evidence>
<dbReference type="PANTHER" id="PTHR42928">
    <property type="entry name" value="TRICARBOXYLATE-BINDING PROTEIN"/>
    <property type="match status" value="1"/>
</dbReference>
<dbReference type="Gene3D" id="3.40.190.150">
    <property type="entry name" value="Bordetella uptake gene, domain 1"/>
    <property type="match status" value="1"/>
</dbReference>
<sequence length="327" mass="34169">MFKLNLSRYAPIALAIALAGGAWTAHAQDNAPVRIVIGFSAGGALDNMSRALAEALKSELGQSVIVENKPGAGTQIALQTVKRSPPDGNTILISPAPPFVLFPLTYDRLQYDADKDLVPVAHLADTPLVASTASNSPYSSMQEYLAWVRKHPDSVGVGMVSLGGTLHFGLLQWSRHSGLNLMPIAYKGAPAMLTDQIGGVLPIGMDTVAASSELARAGKIKYLGVTGTERSALLPDVPTLGESGAPGFEQSSGWYAAFVPAGTPGAVTEKLEAALIRIVQDPAFSARIAQLGLVPTGKPGAELAALIQAQRQTWQPVVQASGFKALQ</sequence>